<dbReference type="EMBL" id="NKCK01000008">
    <property type="protein sequence ID" value="RSM14077.1"/>
    <property type="molecule type" value="Genomic_DNA"/>
</dbReference>
<reference evidence="2 3" key="1">
    <citation type="submission" date="2017-06" db="EMBL/GenBank/DDBJ databases">
        <title>Comparative genomic analysis of Ambrosia Fusariam Clade fungi.</title>
        <authorList>
            <person name="Stajich J.E."/>
            <person name="Carrillo J."/>
            <person name="Kijimoto T."/>
            <person name="Eskalen A."/>
            <person name="O'Donnell K."/>
            <person name="Kasson M."/>
        </authorList>
    </citation>
    <scope>NUCLEOTIDE SEQUENCE [LARGE SCALE GENOMIC DNA]</scope>
    <source>
        <strain evidence="2 3">NRRL62579</strain>
    </source>
</reference>
<proteinExistence type="predicted"/>
<evidence type="ECO:0000256" key="1">
    <source>
        <dbReference type="SAM" id="MobiDB-lite"/>
    </source>
</evidence>
<accession>A0A428UIG2</accession>
<dbReference type="Proteomes" id="UP000287144">
    <property type="component" value="Unassembled WGS sequence"/>
</dbReference>
<keyword evidence="3" id="KW-1185">Reference proteome</keyword>
<protein>
    <submittedName>
        <fullName evidence="2">Uncharacterized protein</fullName>
    </submittedName>
</protein>
<sequence length="122" mass="12887">MARSSVDAVHGSNPSINGKHSEYVVVLVNDETLRLTLINSSQQDGIGQRLLQNGAATRSSLHLHDPTEPINARLQNPLHVTQPARDAVSPHPITGAAPSVIVPKDTISAKDLAGIGDQFSAD</sequence>
<evidence type="ECO:0000313" key="3">
    <source>
        <dbReference type="Proteomes" id="UP000287144"/>
    </source>
</evidence>
<evidence type="ECO:0000313" key="2">
    <source>
        <dbReference type="EMBL" id="RSM14077.1"/>
    </source>
</evidence>
<organism evidence="2 3">
    <name type="scientific">Fusarium oligoseptatum</name>
    <dbReference type="NCBI Taxonomy" id="2604345"/>
    <lineage>
        <taxon>Eukaryota</taxon>
        <taxon>Fungi</taxon>
        <taxon>Dikarya</taxon>
        <taxon>Ascomycota</taxon>
        <taxon>Pezizomycotina</taxon>
        <taxon>Sordariomycetes</taxon>
        <taxon>Hypocreomycetidae</taxon>
        <taxon>Hypocreales</taxon>
        <taxon>Nectriaceae</taxon>
        <taxon>Fusarium</taxon>
        <taxon>Fusarium solani species complex</taxon>
    </lineage>
</organism>
<feature type="region of interest" description="Disordered" evidence="1">
    <location>
        <begin position="1"/>
        <end position="20"/>
    </location>
</feature>
<name>A0A428UIG2_9HYPO</name>
<dbReference type="AlphaFoldDB" id="A0A428UIG2"/>
<comment type="caution">
    <text evidence="2">The sequence shown here is derived from an EMBL/GenBank/DDBJ whole genome shotgun (WGS) entry which is preliminary data.</text>
</comment>
<gene>
    <name evidence="2" type="ORF">CEP52_001519</name>
</gene>